<keyword evidence="4 6" id="KW-0560">Oxidoreductase</keyword>
<comment type="PTM">
    <text evidence="6">Topaquinone (TPQ) is generated by copper-dependent autoxidation of a specific tyrosyl residue.</text>
</comment>
<dbReference type="InterPro" id="IPR015800">
    <property type="entry name" value="Cu_amine_oxidase_N2"/>
</dbReference>
<dbReference type="Gene3D" id="3.10.450.40">
    <property type="match status" value="2"/>
</dbReference>
<dbReference type="EC" id="1.4.3.-" evidence="6"/>
<dbReference type="Gene3D" id="2.70.98.20">
    <property type="entry name" value="Copper amine oxidase, catalytic domain"/>
    <property type="match status" value="1"/>
</dbReference>
<dbReference type="PROSITE" id="PS01165">
    <property type="entry name" value="COPPER_AMINE_OXID_2"/>
    <property type="match status" value="1"/>
</dbReference>
<name>A0ABW1VDS6_9MICO</name>
<evidence type="ECO:0000259" key="7">
    <source>
        <dbReference type="Pfam" id="PF01179"/>
    </source>
</evidence>
<accession>A0ABW1VDS6</accession>
<feature type="domain" description="Copper amine oxidase catalytic" evidence="7">
    <location>
        <begin position="229"/>
        <end position="630"/>
    </location>
</feature>
<comment type="similarity">
    <text evidence="1 6">Belongs to the copper/topaquinone oxidase family.</text>
</comment>
<dbReference type="InterPro" id="IPR036460">
    <property type="entry name" value="Cu_amine_oxidase_C_sf"/>
</dbReference>
<keyword evidence="5 6" id="KW-0186">Copper</keyword>
<evidence type="ECO:0000256" key="1">
    <source>
        <dbReference type="ARBA" id="ARBA00007983"/>
    </source>
</evidence>
<evidence type="ECO:0000256" key="4">
    <source>
        <dbReference type="ARBA" id="ARBA00023002"/>
    </source>
</evidence>
<keyword evidence="3 6" id="KW-0801">TPQ</keyword>
<gene>
    <name evidence="10" type="ORF">ACFQB0_09095</name>
</gene>
<dbReference type="GO" id="GO:0008131">
    <property type="term" value="F:primary methylamine oxidase activity"/>
    <property type="evidence" value="ECO:0007669"/>
    <property type="project" value="UniProtKB-EC"/>
</dbReference>
<dbReference type="SUPFAM" id="SSF49998">
    <property type="entry name" value="Amine oxidase catalytic domain"/>
    <property type="match status" value="1"/>
</dbReference>
<protein>
    <recommendedName>
        <fullName evidence="6">Amine oxidase</fullName>
        <ecNumber evidence="6">1.4.3.-</ecNumber>
    </recommendedName>
</protein>
<dbReference type="NCBIfam" id="NF008559">
    <property type="entry name" value="PRK11504.1"/>
    <property type="match status" value="1"/>
</dbReference>
<feature type="domain" description="Copper amine oxidase N2-terminal" evidence="8">
    <location>
        <begin position="4"/>
        <end position="88"/>
    </location>
</feature>
<evidence type="ECO:0000313" key="10">
    <source>
        <dbReference type="EMBL" id="MFC6356263.1"/>
    </source>
</evidence>
<proteinExistence type="inferred from homology"/>
<dbReference type="InterPro" id="IPR015802">
    <property type="entry name" value="Cu_amine_oxidase_N3"/>
</dbReference>
<dbReference type="PANTHER" id="PTHR10638">
    <property type="entry name" value="COPPER AMINE OXIDASE"/>
    <property type="match status" value="1"/>
</dbReference>
<evidence type="ECO:0000259" key="8">
    <source>
        <dbReference type="Pfam" id="PF02727"/>
    </source>
</evidence>
<dbReference type="InterPro" id="IPR016182">
    <property type="entry name" value="Cu_amine_oxidase_N-reg"/>
</dbReference>
<dbReference type="EMBL" id="JBHSTP010000002">
    <property type="protein sequence ID" value="MFC6356263.1"/>
    <property type="molecule type" value="Genomic_DNA"/>
</dbReference>
<dbReference type="InterPro" id="IPR049947">
    <property type="entry name" value="Cu_Am_Ox_Cu-bd"/>
</dbReference>
<dbReference type="InterPro" id="IPR015798">
    <property type="entry name" value="Cu_amine_oxidase_C"/>
</dbReference>
<evidence type="ECO:0000256" key="3">
    <source>
        <dbReference type="ARBA" id="ARBA00022772"/>
    </source>
</evidence>
<dbReference type="Proteomes" id="UP001596306">
    <property type="component" value="Unassembled WGS sequence"/>
</dbReference>
<dbReference type="RefSeq" id="WP_386730434.1">
    <property type="nucleotide sequence ID" value="NZ_JBHSTP010000002.1"/>
</dbReference>
<sequence length="658" mass="73664">MTNHPLDPLSLEEVAHASRLVRDLPEYNASWRTVFVLLQEIDKEVLRAWQAGGARPPREALVVIRDKGRKLNVDIVVDLVANEVVRQREYTGAQPAIMREESLQAERLARSNPEWQQALRRRGVEDFGLAMLDHMPLSYQDSDDGPQSRRGIALTWMRSPYAEDNGYARPVEGLIVHFDLDAMTILRVEDHGGAPIPMNSGNYTAESLNHPDNVAFTPDGPRPELAPLDITQPAGAGFTLDGWKLEWGKWDLRIGFNAREGLVLYEVGYSDEGRRRPIAHRLSVSEMFVPYADPSVTHFRKQLFDQGESGLGRTLNSLRLGCDCLGEVLYLDGCYNDNDGEPVLLENAICIHEEDFGVLWRHTNLRTRAPESRRSRRLVVSTFATVGNYDYGFFWYFYLDGTIEFETKLTGILSTGAVAVGQAPEYGTLLNEGLYAPNHQHWFNVRLDMSIDGDANQLQEINTVSVEDDDVNFFGGAWKAEVTSLDSELRAQRNLNAQSSRYWRVVNPNKVTPLGGVPGYALIPGENAVHYYRPDAPALARAAFIQHHLWATRYRVGELYAAGDHPNQHPGGAGLPEWTAGDASLENTDTVVWYTFGVHHIPRPEDWPVMPVHHAGFKLKPSGFFRSNPAVDLPVEDVTEAGHDHCSVSAPHNPHSPT</sequence>
<keyword evidence="11" id="KW-1185">Reference proteome</keyword>
<evidence type="ECO:0000256" key="2">
    <source>
        <dbReference type="ARBA" id="ARBA00022723"/>
    </source>
</evidence>
<reference evidence="11" key="1">
    <citation type="journal article" date="2019" name="Int. J. Syst. Evol. Microbiol.">
        <title>The Global Catalogue of Microorganisms (GCM) 10K type strain sequencing project: providing services to taxonomists for standard genome sequencing and annotation.</title>
        <authorList>
            <consortium name="The Broad Institute Genomics Platform"/>
            <consortium name="The Broad Institute Genome Sequencing Center for Infectious Disease"/>
            <person name="Wu L."/>
            <person name="Ma J."/>
        </authorList>
    </citation>
    <scope>NUCLEOTIDE SEQUENCE [LARGE SCALE GENOMIC DNA]</scope>
    <source>
        <strain evidence="11">CCUG 43304</strain>
    </source>
</reference>
<dbReference type="Pfam" id="PF02728">
    <property type="entry name" value="Cu_amine_oxidN3"/>
    <property type="match status" value="1"/>
</dbReference>
<dbReference type="SUPFAM" id="SSF54416">
    <property type="entry name" value="Amine oxidase N-terminal region"/>
    <property type="match status" value="2"/>
</dbReference>
<comment type="caution">
    <text evidence="10">The sequence shown here is derived from an EMBL/GenBank/DDBJ whole genome shotgun (WGS) entry which is preliminary data.</text>
</comment>
<dbReference type="Pfam" id="PF02727">
    <property type="entry name" value="Cu_amine_oxidN2"/>
    <property type="match status" value="1"/>
</dbReference>
<comment type="cofactor">
    <cofactor evidence="6">
        <name>Cu cation</name>
        <dbReference type="ChEBI" id="CHEBI:23378"/>
    </cofactor>
    <text evidence="6">Contains 1 topaquinone per subunit.</text>
</comment>
<dbReference type="PROSITE" id="PS01164">
    <property type="entry name" value="COPPER_AMINE_OXID_1"/>
    <property type="match status" value="1"/>
</dbReference>
<evidence type="ECO:0000313" key="11">
    <source>
        <dbReference type="Proteomes" id="UP001596306"/>
    </source>
</evidence>
<evidence type="ECO:0000256" key="6">
    <source>
        <dbReference type="RuleBase" id="RU000672"/>
    </source>
</evidence>
<evidence type="ECO:0000259" key="9">
    <source>
        <dbReference type="Pfam" id="PF02728"/>
    </source>
</evidence>
<dbReference type="Pfam" id="PF01179">
    <property type="entry name" value="Cu_amine_oxid"/>
    <property type="match status" value="1"/>
</dbReference>
<organism evidence="10 11">
    <name type="scientific">Luethyella okanaganae</name>
    <dbReference type="NCBI Taxonomy" id="69372"/>
    <lineage>
        <taxon>Bacteria</taxon>
        <taxon>Bacillati</taxon>
        <taxon>Actinomycetota</taxon>
        <taxon>Actinomycetes</taxon>
        <taxon>Micrococcales</taxon>
        <taxon>Microbacteriaceae</taxon>
        <taxon>Luethyella</taxon>
    </lineage>
</organism>
<feature type="domain" description="Copper amine oxidase N3-terminal" evidence="9">
    <location>
        <begin position="95"/>
        <end position="192"/>
    </location>
</feature>
<dbReference type="InterPro" id="IPR049948">
    <property type="entry name" value="Cu_Am_ox_TPQ-bd"/>
</dbReference>
<dbReference type="InterPro" id="IPR000269">
    <property type="entry name" value="Cu_amine_oxidase"/>
</dbReference>
<evidence type="ECO:0000256" key="5">
    <source>
        <dbReference type="ARBA" id="ARBA00023008"/>
    </source>
</evidence>
<keyword evidence="2 6" id="KW-0479">Metal-binding</keyword>